<protein>
    <submittedName>
        <fullName evidence="2">Uncharacterized protein</fullName>
    </submittedName>
</protein>
<feature type="region of interest" description="Disordered" evidence="1">
    <location>
        <begin position="427"/>
        <end position="449"/>
    </location>
</feature>
<gene>
    <name evidence="2" type="ORF">BDW02DRAFT_647814</name>
</gene>
<feature type="compositionally biased region" description="Polar residues" evidence="1">
    <location>
        <begin position="531"/>
        <end position="553"/>
    </location>
</feature>
<name>A0A6A5KFS8_9PLEO</name>
<dbReference type="AlphaFoldDB" id="A0A6A5KFS8"/>
<evidence type="ECO:0000313" key="2">
    <source>
        <dbReference type="EMBL" id="KAF1834152.1"/>
    </source>
</evidence>
<dbReference type="Proteomes" id="UP000800040">
    <property type="component" value="Unassembled WGS sequence"/>
</dbReference>
<organism evidence="2 3">
    <name type="scientific">Decorospora gaudefroyi</name>
    <dbReference type="NCBI Taxonomy" id="184978"/>
    <lineage>
        <taxon>Eukaryota</taxon>
        <taxon>Fungi</taxon>
        <taxon>Dikarya</taxon>
        <taxon>Ascomycota</taxon>
        <taxon>Pezizomycotina</taxon>
        <taxon>Dothideomycetes</taxon>
        <taxon>Pleosporomycetidae</taxon>
        <taxon>Pleosporales</taxon>
        <taxon>Pleosporineae</taxon>
        <taxon>Pleosporaceae</taxon>
        <taxon>Decorospora</taxon>
    </lineage>
</organism>
<evidence type="ECO:0000256" key="1">
    <source>
        <dbReference type="SAM" id="MobiDB-lite"/>
    </source>
</evidence>
<dbReference type="EMBL" id="ML975306">
    <property type="protein sequence ID" value="KAF1834152.1"/>
    <property type="molecule type" value="Genomic_DNA"/>
</dbReference>
<dbReference type="OrthoDB" id="5368934at2759"/>
<accession>A0A6A5KFS8</accession>
<sequence length="576" mass="63299">MAIEAGTMAELKLNRAPYRLEEALAADGTDKSGCFILDVGSDENGAPVASLEKVVKIVDDYLIDVLDRLAPITKLYVVGEWHLAEQPIEHVETEEPEEQTRYANEPHISTKPEQEWHKAGQEIAKFVQQMTALKELTWISSLPFMACIWEKLSTSLTKLVLDLGQPVRLQQDGDMEYKSYITVNEMKPLLQQTQLKELRLFRMHDSFQSVYWEAVFRNVSESGMCVIDLQMAAAPIVRKEHWHKAENVVGLTVPKEHSKEKEYKGVDGKGVLHYSFGTGEYLDDFCMRKARIASGLEEANPLPLWCLKLDGFVVDYLPFEHELSRIVLLTCGENCIDSGLRAPKTPRTPHNRWSKVVNNAPSHCLIQWPNWTGVFDDHGDQRDTHGDVVPQEAGYSNPADDIAQSPSMPLTKETLDMKEKNDVYDGVSKGKGHFKDTPTVASSSDSEPLMTIASKRSTRGPEGPLPMAALNSPPIPAVDGSTTFGTASPAGATLAQTDSGTTLVSVSSTDSSFEQVSPPADCDTVSDAATAGSNSHAATAGSITSGDSFSKTSTLKHKDTWEGTDNTSSVRYYESA</sequence>
<feature type="region of interest" description="Disordered" evidence="1">
    <location>
        <begin position="528"/>
        <end position="576"/>
    </location>
</feature>
<evidence type="ECO:0000313" key="3">
    <source>
        <dbReference type="Proteomes" id="UP000800040"/>
    </source>
</evidence>
<keyword evidence="3" id="KW-1185">Reference proteome</keyword>
<proteinExistence type="predicted"/>
<reference evidence="2" key="1">
    <citation type="submission" date="2020-01" db="EMBL/GenBank/DDBJ databases">
        <authorList>
            <consortium name="DOE Joint Genome Institute"/>
            <person name="Haridas S."/>
            <person name="Albert R."/>
            <person name="Binder M."/>
            <person name="Bloem J."/>
            <person name="Labutti K."/>
            <person name="Salamov A."/>
            <person name="Andreopoulos B."/>
            <person name="Baker S.E."/>
            <person name="Barry K."/>
            <person name="Bills G."/>
            <person name="Bluhm B.H."/>
            <person name="Cannon C."/>
            <person name="Castanera R."/>
            <person name="Culley D.E."/>
            <person name="Daum C."/>
            <person name="Ezra D."/>
            <person name="Gonzalez J.B."/>
            <person name="Henrissat B."/>
            <person name="Kuo A."/>
            <person name="Liang C."/>
            <person name="Lipzen A."/>
            <person name="Lutzoni F."/>
            <person name="Magnuson J."/>
            <person name="Mondo S."/>
            <person name="Nolan M."/>
            <person name="Ohm R."/>
            <person name="Pangilinan J."/>
            <person name="Park H.-J."/>
            <person name="Ramirez L."/>
            <person name="Alfaro M."/>
            <person name="Sun H."/>
            <person name="Tritt A."/>
            <person name="Yoshinaga Y."/>
            <person name="Zwiers L.-H."/>
            <person name="Turgeon B.G."/>
            <person name="Goodwin S.B."/>
            <person name="Spatafora J.W."/>
            <person name="Crous P.W."/>
            <person name="Grigoriev I.V."/>
        </authorList>
    </citation>
    <scope>NUCLEOTIDE SEQUENCE</scope>
    <source>
        <strain evidence="2">P77</strain>
    </source>
</reference>